<dbReference type="InterPro" id="IPR036875">
    <property type="entry name" value="Znf_CCHC_sf"/>
</dbReference>
<dbReference type="EMBL" id="CBMI010002978">
    <property type="protein sequence ID" value="CEG05118.1"/>
    <property type="molecule type" value="Genomic_DNA"/>
</dbReference>
<dbReference type="GO" id="GO:0003676">
    <property type="term" value="F:nucleic acid binding"/>
    <property type="evidence" value="ECO:0007669"/>
    <property type="project" value="InterPro"/>
</dbReference>
<keyword evidence="1" id="KW-0862">Zinc</keyword>
<dbReference type="PROSITE" id="PS50158">
    <property type="entry name" value="ZF_CCHC"/>
    <property type="match status" value="1"/>
</dbReference>
<dbReference type="SUPFAM" id="SSF57756">
    <property type="entry name" value="Retrovirus zinc finger-like domains"/>
    <property type="match status" value="1"/>
</dbReference>
<feature type="domain" description="CCHC-type" evidence="2">
    <location>
        <begin position="132"/>
        <end position="145"/>
    </location>
</feature>
<accession>A0A090MD86</accession>
<dbReference type="GO" id="GO:0008270">
    <property type="term" value="F:zinc ion binding"/>
    <property type="evidence" value="ECO:0007669"/>
    <property type="project" value="UniProtKB-KW"/>
</dbReference>
<evidence type="ECO:0000256" key="1">
    <source>
        <dbReference type="PROSITE-ProRule" id="PRU00047"/>
    </source>
</evidence>
<sequence length="223" mass="25116">MVEFMWKDADGKFVGRYHVELTVPSLSVAIYQAVERFDTSTRNACARFNKQQVIHQARKMVVIFAKDGTANGIPHAAWLAAPQYIEPELAFPRIQHMVAELTAVVALKESKRKSGNKRRRVQPRRRRGTEVCGWCNEAGHLARDCISKQFQNVSIETPSTEQTRGEARPQPEELITGQNETTGHLLELAGEDRGRPWGSGDWKVSLDATTLCTGWPVMRYPSP</sequence>
<organism evidence="3">
    <name type="scientific">Fusarium clavum</name>
    <dbReference type="NCBI Taxonomy" id="2594811"/>
    <lineage>
        <taxon>Eukaryota</taxon>
        <taxon>Fungi</taxon>
        <taxon>Dikarya</taxon>
        <taxon>Ascomycota</taxon>
        <taxon>Pezizomycotina</taxon>
        <taxon>Sordariomycetes</taxon>
        <taxon>Hypocreomycetidae</taxon>
        <taxon>Hypocreales</taxon>
        <taxon>Nectriaceae</taxon>
        <taxon>Fusarium</taxon>
        <taxon>Fusarium incarnatum-equiseti species complex</taxon>
    </lineage>
</organism>
<gene>
    <name evidence="3" type="ORF">BN850_0094790</name>
</gene>
<dbReference type="Gene3D" id="4.10.60.10">
    <property type="entry name" value="Zinc finger, CCHC-type"/>
    <property type="match status" value="1"/>
</dbReference>
<dbReference type="InterPro" id="IPR001878">
    <property type="entry name" value="Znf_CCHC"/>
</dbReference>
<comment type="caution">
    <text evidence="3">The sequence shown here is derived from an EMBL/GenBank/DDBJ whole genome shotgun (WGS) entry which is preliminary data.</text>
</comment>
<evidence type="ECO:0000259" key="2">
    <source>
        <dbReference type="PROSITE" id="PS50158"/>
    </source>
</evidence>
<keyword evidence="1" id="KW-0479">Metal-binding</keyword>
<evidence type="ECO:0000313" key="3">
    <source>
        <dbReference type="EMBL" id="CEG05118.1"/>
    </source>
</evidence>
<proteinExistence type="predicted"/>
<dbReference type="AlphaFoldDB" id="A0A090MD86"/>
<name>A0A090MD86_9HYPO</name>
<protein>
    <submittedName>
        <fullName evidence="3">WGS project CBMI000000000 data, contig CS3069_c002980</fullName>
    </submittedName>
</protein>
<keyword evidence="1" id="KW-0863">Zinc-finger</keyword>
<reference evidence="3" key="1">
    <citation type="submission" date="2013-05" db="EMBL/GenBank/DDBJ databases">
        <title>Draft genome sequences of six wheat associated Fusarium spp. isolates.</title>
        <authorList>
            <person name="Moolhuijzen P.M."/>
            <person name="Manners J.M."/>
            <person name="Wilcox S."/>
            <person name="Bellgard M.I."/>
            <person name="Gardiner D.M."/>
        </authorList>
    </citation>
    <scope>NUCLEOTIDE SEQUENCE</scope>
    <source>
        <strain evidence="3">CS3069</strain>
    </source>
</reference>